<dbReference type="RefSeq" id="WP_076173722.1">
    <property type="nucleotide sequence ID" value="NZ_MRTP01000009.1"/>
</dbReference>
<dbReference type="InterPro" id="IPR016092">
    <property type="entry name" value="ATAP"/>
</dbReference>
<keyword evidence="3" id="KW-1185">Reference proteome</keyword>
<dbReference type="GO" id="GO:0051539">
    <property type="term" value="F:4 iron, 4 sulfur cluster binding"/>
    <property type="evidence" value="ECO:0007669"/>
    <property type="project" value="TreeGrafter"/>
</dbReference>
<dbReference type="PANTHER" id="PTHR43011:SF1">
    <property type="entry name" value="IRON-SULFUR CLUSTER ASSEMBLY 2 HOMOLOG, MITOCHONDRIAL"/>
    <property type="match status" value="1"/>
</dbReference>
<dbReference type="InterPro" id="IPR000361">
    <property type="entry name" value="ATAP_core_dom"/>
</dbReference>
<dbReference type="AlphaFoldDB" id="A0A1R1EIW7"/>
<evidence type="ECO:0000313" key="2">
    <source>
        <dbReference type="EMBL" id="OMF51702.1"/>
    </source>
</evidence>
<dbReference type="PANTHER" id="PTHR43011">
    <property type="entry name" value="IRON-SULFUR CLUSTER ASSEMBLY 2 HOMOLOG, MITOCHONDRIAL"/>
    <property type="match status" value="1"/>
</dbReference>
<dbReference type="GO" id="GO:0051537">
    <property type="term" value="F:2 iron, 2 sulfur cluster binding"/>
    <property type="evidence" value="ECO:0007669"/>
    <property type="project" value="TreeGrafter"/>
</dbReference>
<dbReference type="InterPro" id="IPR035903">
    <property type="entry name" value="HesB-like_dom_sf"/>
</dbReference>
<dbReference type="PROSITE" id="PS01152">
    <property type="entry name" value="HESB"/>
    <property type="match status" value="1"/>
</dbReference>
<dbReference type="EMBL" id="MRTP01000009">
    <property type="protein sequence ID" value="OMF51702.1"/>
    <property type="molecule type" value="Genomic_DNA"/>
</dbReference>
<proteinExistence type="predicted"/>
<organism evidence="2 3">
    <name type="scientific">Paenibacillus rhizosphaerae</name>
    <dbReference type="NCBI Taxonomy" id="297318"/>
    <lineage>
        <taxon>Bacteria</taxon>
        <taxon>Bacillati</taxon>
        <taxon>Bacillota</taxon>
        <taxon>Bacilli</taxon>
        <taxon>Bacillales</taxon>
        <taxon>Paenibacillaceae</taxon>
        <taxon>Paenibacillus</taxon>
    </lineage>
</organism>
<accession>A0A1R1EIW7</accession>
<protein>
    <recommendedName>
        <fullName evidence="1">Core domain-containing protein</fullName>
    </recommendedName>
</protein>
<dbReference type="GO" id="GO:0016226">
    <property type="term" value="P:iron-sulfur cluster assembly"/>
    <property type="evidence" value="ECO:0007669"/>
    <property type="project" value="InterPro"/>
</dbReference>
<name>A0A1R1EIW7_9BACL</name>
<gene>
    <name evidence="2" type="ORF">BK138_25980</name>
</gene>
<dbReference type="SUPFAM" id="SSF89360">
    <property type="entry name" value="HesB-like domain"/>
    <property type="match status" value="1"/>
</dbReference>
<dbReference type="Gene3D" id="2.60.300.12">
    <property type="entry name" value="HesB-like domain"/>
    <property type="match status" value="1"/>
</dbReference>
<dbReference type="STRING" id="297318.BK138_25980"/>
<dbReference type="NCBIfam" id="TIGR00049">
    <property type="entry name" value="iron-sulfur cluster assembly accessory protein"/>
    <property type="match status" value="1"/>
</dbReference>
<evidence type="ECO:0000313" key="3">
    <source>
        <dbReference type="Proteomes" id="UP000187172"/>
    </source>
</evidence>
<dbReference type="Proteomes" id="UP000187172">
    <property type="component" value="Unassembled WGS sequence"/>
</dbReference>
<dbReference type="Pfam" id="PF01521">
    <property type="entry name" value="Fe-S_biosyn"/>
    <property type="match status" value="1"/>
</dbReference>
<dbReference type="GO" id="GO:0005506">
    <property type="term" value="F:iron ion binding"/>
    <property type="evidence" value="ECO:0007669"/>
    <property type="project" value="TreeGrafter"/>
</dbReference>
<evidence type="ECO:0000259" key="1">
    <source>
        <dbReference type="Pfam" id="PF01521"/>
    </source>
</evidence>
<feature type="domain" description="Core" evidence="1">
    <location>
        <begin position="2"/>
        <end position="102"/>
    </location>
</feature>
<dbReference type="InterPro" id="IPR017870">
    <property type="entry name" value="FeS_cluster_insertion_CS"/>
</dbReference>
<sequence>MINISDSASDKLKEMLAEQEIPGMFLRLGVQAGGCSGFSYAMGFDDAETEDDVYMDVNDLKVVVDKESLRLIDGLEIDFEESGMSGGFTMNNPNATATCGCGASFRTALDAGKPAPEEC</sequence>
<reference evidence="2 3" key="1">
    <citation type="submission" date="2016-11" db="EMBL/GenBank/DDBJ databases">
        <title>Paenibacillus species isolates.</title>
        <authorList>
            <person name="Beno S.M."/>
        </authorList>
    </citation>
    <scope>NUCLEOTIDE SEQUENCE [LARGE SCALE GENOMIC DNA]</scope>
    <source>
        <strain evidence="2 3">FSL R5-0378</strain>
    </source>
</reference>
<comment type="caution">
    <text evidence="2">The sequence shown here is derived from an EMBL/GenBank/DDBJ whole genome shotgun (WGS) entry which is preliminary data.</text>
</comment>